<proteinExistence type="inferred from homology"/>
<evidence type="ECO:0000313" key="12">
    <source>
        <dbReference type="Proteomes" id="UP000188946"/>
    </source>
</evidence>
<evidence type="ECO:0000313" key="9">
    <source>
        <dbReference type="EMBL" id="ONK27515.1"/>
    </source>
</evidence>
<dbReference type="InterPro" id="IPR004680">
    <property type="entry name" value="Cit_transptr-like_dom"/>
</dbReference>
<evidence type="ECO:0000259" key="8">
    <source>
        <dbReference type="Pfam" id="PF03600"/>
    </source>
</evidence>
<gene>
    <name evidence="10" type="ORF">BVE84_05320</name>
    <name evidence="9" type="ORF">BVE86_05160</name>
</gene>
<keyword evidence="12" id="KW-1185">Reference proteome</keyword>
<reference evidence="11 12" key="1">
    <citation type="submission" date="2016-12" db="EMBL/GenBank/DDBJ databases">
        <authorList>
            <person name="Gulvik C.A."/>
        </authorList>
    </citation>
    <scope>NUCLEOTIDE SEQUENCE [LARGE SCALE GENOMIC DNA]</scope>
    <source>
        <strain evidence="10 12">12-5202</strain>
        <strain evidence="9 11">12-5291</strain>
    </source>
</reference>
<feature type="transmembrane region" description="Helical" evidence="7">
    <location>
        <begin position="136"/>
        <end position="164"/>
    </location>
</feature>
<keyword evidence="6 7" id="KW-0472">Membrane</keyword>
<sequence length="495" mass="54392">MSSTEATRCRFDFQRGLATVLGIGILLLAFFNTLLHWQLFGLSSQTFAALATLAGSLVLWLFVATDWPSLLTLVSLGLIPEMTYGQVSQWSFGNTTFVFLLFTFVMTYALNQTSFLKRVTSKVIHSRFAMSRPSHFITAFLGVVLLLSSVISPTVIFMFLLPLFEEICLQFDWKKGDPSASHLLVAMFITIAIGTAITPINHVFAITAMGLYTALSKVAISNWQYMQFAIPAGLALFLVLLASIRFLFTIDTKDVQIRELDSLTGLAPVDKRERWIVGLFLGMVAMWLIPEIFATVFPSFATFFKQAGIMFPPLLMTGILALLKVDNKPLVNISEAISKGVHWPSMLLVGSTLALGTVLSNEKIGVVALLNEQLSPFVVGLSPVWMVLFFVVWAGVQTNFTSNLVTVSVVTTMALTIYQSAGSRFSANIAVICCGIGYMASLAFVTAPAMPYVAISIGSEWTNSRTTFLFGCWMLLWSILSAIAIFYPLGVLVLR</sequence>
<keyword evidence="3" id="KW-0813">Transport</keyword>
<name>A0AB36JMH0_9STRE</name>
<dbReference type="GO" id="GO:0005886">
    <property type="term" value="C:plasma membrane"/>
    <property type="evidence" value="ECO:0007669"/>
    <property type="project" value="TreeGrafter"/>
</dbReference>
<evidence type="ECO:0000313" key="10">
    <source>
        <dbReference type="EMBL" id="ONK29448.1"/>
    </source>
</evidence>
<dbReference type="PANTHER" id="PTHR10283:SF82">
    <property type="entry name" value="SOLUTE CARRIER FAMILY 13 MEMBER 2"/>
    <property type="match status" value="1"/>
</dbReference>
<evidence type="ECO:0000256" key="6">
    <source>
        <dbReference type="ARBA" id="ARBA00023136"/>
    </source>
</evidence>
<keyword evidence="5 7" id="KW-1133">Transmembrane helix</keyword>
<evidence type="ECO:0000256" key="4">
    <source>
        <dbReference type="ARBA" id="ARBA00022692"/>
    </source>
</evidence>
<feature type="transmembrane region" description="Helical" evidence="7">
    <location>
        <begin position="275"/>
        <end position="296"/>
    </location>
</feature>
<dbReference type="AlphaFoldDB" id="A0AB36JMH0"/>
<dbReference type="Proteomes" id="UP000188946">
    <property type="component" value="Unassembled WGS sequence"/>
</dbReference>
<dbReference type="EMBL" id="MSPT01000009">
    <property type="protein sequence ID" value="ONK27515.1"/>
    <property type="molecule type" value="Genomic_DNA"/>
</dbReference>
<dbReference type="EMBL" id="MSPR01000008">
    <property type="protein sequence ID" value="ONK29448.1"/>
    <property type="molecule type" value="Genomic_DNA"/>
</dbReference>
<feature type="transmembrane region" description="Helical" evidence="7">
    <location>
        <begin position="374"/>
        <end position="394"/>
    </location>
</feature>
<feature type="transmembrane region" description="Helical" evidence="7">
    <location>
        <begin position="90"/>
        <end position="110"/>
    </location>
</feature>
<accession>A0AB36JMH0</accession>
<evidence type="ECO:0000256" key="2">
    <source>
        <dbReference type="ARBA" id="ARBA00006772"/>
    </source>
</evidence>
<evidence type="ECO:0000256" key="1">
    <source>
        <dbReference type="ARBA" id="ARBA00004141"/>
    </source>
</evidence>
<evidence type="ECO:0000256" key="3">
    <source>
        <dbReference type="ARBA" id="ARBA00022448"/>
    </source>
</evidence>
<feature type="transmembrane region" description="Helical" evidence="7">
    <location>
        <begin position="16"/>
        <end position="35"/>
    </location>
</feature>
<evidence type="ECO:0000313" key="11">
    <source>
        <dbReference type="Proteomes" id="UP000188600"/>
    </source>
</evidence>
<feature type="transmembrane region" description="Helical" evidence="7">
    <location>
        <begin position="184"/>
        <end position="213"/>
    </location>
</feature>
<organism evidence="9 11">
    <name type="scientific">Streptococcus azizii</name>
    <dbReference type="NCBI Taxonomy" id="1579424"/>
    <lineage>
        <taxon>Bacteria</taxon>
        <taxon>Bacillati</taxon>
        <taxon>Bacillota</taxon>
        <taxon>Bacilli</taxon>
        <taxon>Lactobacillales</taxon>
        <taxon>Streptococcaceae</taxon>
        <taxon>Streptococcus</taxon>
    </lineage>
</organism>
<protein>
    <recommendedName>
        <fullName evidence="8">Citrate transporter-like domain-containing protein</fullName>
    </recommendedName>
</protein>
<evidence type="ECO:0000256" key="7">
    <source>
        <dbReference type="SAM" id="Phobius"/>
    </source>
</evidence>
<dbReference type="GO" id="GO:0022857">
    <property type="term" value="F:transmembrane transporter activity"/>
    <property type="evidence" value="ECO:0007669"/>
    <property type="project" value="UniProtKB-ARBA"/>
</dbReference>
<feature type="transmembrane region" description="Helical" evidence="7">
    <location>
        <begin position="400"/>
        <end position="418"/>
    </location>
</feature>
<feature type="transmembrane region" description="Helical" evidence="7">
    <location>
        <begin position="47"/>
        <end position="70"/>
    </location>
</feature>
<keyword evidence="4 7" id="KW-0812">Transmembrane</keyword>
<evidence type="ECO:0000256" key="5">
    <source>
        <dbReference type="ARBA" id="ARBA00022989"/>
    </source>
</evidence>
<comment type="caution">
    <text evidence="9">The sequence shown here is derived from an EMBL/GenBank/DDBJ whole genome shotgun (WGS) entry which is preliminary data.</text>
</comment>
<feature type="transmembrane region" description="Helical" evidence="7">
    <location>
        <begin position="425"/>
        <end position="447"/>
    </location>
</feature>
<comment type="similarity">
    <text evidence="2">Belongs to the SLC13A/DASS transporter (TC 2.A.47) family. NADC subfamily.</text>
</comment>
<feature type="transmembrane region" description="Helical" evidence="7">
    <location>
        <begin position="225"/>
        <end position="248"/>
    </location>
</feature>
<dbReference type="Proteomes" id="UP000188600">
    <property type="component" value="Unassembled WGS sequence"/>
</dbReference>
<dbReference type="Pfam" id="PF03600">
    <property type="entry name" value="CitMHS"/>
    <property type="match status" value="1"/>
</dbReference>
<feature type="domain" description="Citrate transporter-like" evidence="8">
    <location>
        <begin position="58"/>
        <end position="428"/>
    </location>
</feature>
<feature type="transmembrane region" description="Helical" evidence="7">
    <location>
        <begin position="303"/>
        <end position="323"/>
    </location>
</feature>
<comment type="subcellular location">
    <subcellularLocation>
        <location evidence="1">Membrane</location>
        <topology evidence="1">Multi-pass membrane protein</topology>
    </subcellularLocation>
</comment>
<dbReference type="PANTHER" id="PTHR10283">
    <property type="entry name" value="SOLUTE CARRIER FAMILY 13 MEMBER"/>
    <property type="match status" value="1"/>
</dbReference>
<feature type="transmembrane region" description="Helical" evidence="7">
    <location>
        <begin position="467"/>
        <end position="494"/>
    </location>
</feature>